<name>A0A8J7SPZ2_9PROT</name>
<proteinExistence type="predicted"/>
<dbReference type="AlphaFoldDB" id="A0A8J7SPZ2"/>
<protein>
    <submittedName>
        <fullName evidence="3">SDR family oxidoreductase</fullName>
    </submittedName>
</protein>
<reference evidence="3" key="1">
    <citation type="submission" date="2021-04" db="EMBL/GenBank/DDBJ databases">
        <authorList>
            <person name="Zhang D.-C."/>
        </authorList>
    </citation>
    <scope>NUCLEOTIDE SEQUENCE</scope>
    <source>
        <strain evidence="3">CGMCC 1.15697</strain>
    </source>
</reference>
<feature type="signal peptide" evidence="2">
    <location>
        <begin position="1"/>
        <end position="18"/>
    </location>
</feature>
<comment type="caution">
    <text evidence="3">The sequence shown here is derived from an EMBL/GenBank/DDBJ whole genome shotgun (WGS) entry which is preliminary data.</text>
</comment>
<organism evidence="3 4">
    <name type="scientific">Marivibrio halodurans</name>
    <dbReference type="NCBI Taxonomy" id="2039722"/>
    <lineage>
        <taxon>Bacteria</taxon>
        <taxon>Pseudomonadati</taxon>
        <taxon>Pseudomonadota</taxon>
        <taxon>Alphaproteobacteria</taxon>
        <taxon>Rhodospirillales</taxon>
        <taxon>Rhodospirillaceae</taxon>
        <taxon>Marivibrio</taxon>
    </lineage>
</organism>
<accession>A0A8J7SPZ2</accession>
<dbReference type="SUPFAM" id="SSF51735">
    <property type="entry name" value="NAD(P)-binding Rossmann-fold domains"/>
    <property type="match status" value="1"/>
</dbReference>
<sequence length="308" mass="32846">MTKTLLILGHGFSAAAFAARLRARGFAIEATCRTPEKAARLEAEGIRAHVLDLGAAPGRPFEGAEAACARATHLLSSIPPGRGEAAVEGGDPALAALGPAIRAGAPYEWIGYLSTTGVYGDRDGGWVDEDSALEPTGARGQRRVDAERAWDTLGDLGPVMRFRLAGIYGPGRSALDTVRKGRARRIVKPGQVFSRIHVEDIAAVLEASVDRPEAGAAYNVCDDEAAPPQDVIAHACDLLGVEPPPEIPFDAAELSDMARSFYRDNKRVRNDRIKRALGVRLAYPTYREGLAAQQAAENESHHPAGRPD</sequence>
<dbReference type="RefSeq" id="WP_210683272.1">
    <property type="nucleotide sequence ID" value="NZ_JAGMWN010000010.1"/>
</dbReference>
<dbReference type="Gene3D" id="3.40.50.720">
    <property type="entry name" value="NAD(P)-binding Rossmann-like Domain"/>
    <property type="match status" value="1"/>
</dbReference>
<gene>
    <name evidence="3" type="ORF">KAJ83_16800</name>
</gene>
<dbReference type="PANTHER" id="PTHR43574">
    <property type="entry name" value="EPIMERASE-RELATED"/>
    <property type="match status" value="1"/>
</dbReference>
<evidence type="ECO:0000256" key="1">
    <source>
        <dbReference type="ARBA" id="ARBA00023027"/>
    </source>
</evidence>
<keyword evidence="4" id="KW-1185">Reference proteome</keyword>
<keyword evidence="2" id="KW-0732">Signal</keyword>
<feature type="chain" id="PRO_5035238646" evidence="2">
    <location>
        <begin position="19"/>
        <end position="308"/>
    </location>
</feature>
<dbReference type="CDD" id="cd05266">
    <property type="entry name" value="SDR_a4"/>
    <property type="match status" value="1"/>
</dbReference>
<dbReference type="EMBL" id="JAGMWN010000010">
    <property type="protein sequence ID" value="MBP5858681.1"/>
    <property type="molecule type" value="Genomic_DNA"/>
</dbReference>
<evidence type="ECO:0000313" key="4">
    <source>
        <dbReference type="Proteomes" id="UP000672602"/>
    </source>
</evidence>
<evidence type="ECO:0000256" key="2">
    <source>
        <dbReference type="SAM" id="SignalP"/>
    </source>
</evidence>
<evidence type="ECO:0000313" key="3">
    <source>
        <dbReference type="EMBL" id="MBP5858681.1"/>
    </source>
</evidence>
<dbReference type="InterPro" id="IPR036291">
    <property type="entry name" value="NAD(P)-bd_dom_sf"/>
</dbReference>
<keyword evidence="1" id="KW-0520">NAD</keyword>
<dbReference type="Proteomes" id="UP000672602">
    <property type="component" value="Unassembled WGS sequence"/>
</dbReference>